<dbReference type="STRING" id="363331.RM51_16390"/>
<evidence type="ECO:0000256" key="1">
    <source>
        <dbReference type="SAM" id="SignalP"/>
    </source>
</evidence>
<keyword evidence="1" id="KW-0732">Signal</keyword>
<name>A0A0B4CYX8_9FLAO</name>
<gene>
    <name evidence="2" type="ORF">RM51_16390</name>
</gene>
<proteinExistence type="predicted"/>
<dbReference type="RefSeq" id="WP_039372148.1">
    <property type="nucleotide sequence ID" value="NZ_JWTA01000016.1"/>
</dbReference>
<sequence length="149" mass="17824">MTLKKLLALFLLTLSFNLYFSQDIVIKDDKVLLDGKQILKAEKINIAQYSFFTMKNDDEILMYKYMDNETPMYQDDDYFILNFLSEKTKVESKDFTKIANFMNSRKGMEKLIKWLLKERVITTEGELNPDRVQVFKNKYDENITERTLR</sequence>
<dbReference type="Proteomes" id="UP000031167">
    <property type="component" value="Unassembled WGS sequence"/>
</dbReference>
<reference evidence="2 3" key="1">
    <citation type="submission" date="2014-12" db="EMBL/GenBank/DDBJ databases">
        <title>Genome sequencing of Chryseobacterium taiwanense TPW19.</title>
        <authorList>
            <person name="Tan P.W."/>
            <person name="Chan K.-G."/>
        </authorList>
    </citation>
    <scope>NUCLEOTIDE SEQUENCE [LARGE SCALE GENOMIC DNA]</scope>
    <source>
        <strain evidence="2 3">TPW19</strain>
    </source>
</reference>
<accession>A0A0B4CYX8</accession>
<keyword evidence="3" id="KW-1185">Reference proteome</keyword>
<organism evidence="2 3">
    <name type="scientific">Chryseobacterium taiwanense</name>
    <dbReference type="NCBI Taxonomy" id="363331"/>
    <lineage>
        <taxon>Bacteria</taxon>
        <taxon>Pseudomonadati</taxon>
        <taxon>Bacteroidota</taxon>
        <taxon>Flavobacteriia</taxon>
        <taxon>Flavobacteriales</taxon>
        <taxon>Weeksellaceae</taxon>
        <taxon>Chryseobacterium group</taxon>
        <taxon>Chryseobacterium</taxon>
    </lineage>
</organism>
<evidence type="ECO:0000313" key="3">
    <source>
        <dbReference type="Proteomes" id="UP000031167"/>
    </source>
</evidence>
<dbReference type="AlphaFoldDB" id="A0A0B4CYX8"/>
<feature type="signal peptide" evidence="1">
    <location>
        <begin position="1"/>
        <end position="20"/>
    </location>
</feature>
<comment type="caution">
    <text evidence="2">The sequence shown here is derived from an EMBL/GenBank/DDBJ whole genome shotgun (WGS) entry which is preliminary data.</text>
</comment>
<dbReference type="EMBL" id="JWTA01000016">
    <property type="protein sequence ID" value="KIC61577.1"/>
    <property type="molecule type" value="Genomic_DNA"/>
</dbReference>
<dbReference type="OrthoDB" id="1363338at2"/>
<feature type="chain" id="PRO_5002085004" evidence="1">
    <location>
        <begin position="21"/>
        <end position="149"/>
    </location>
</feature>
<evidence type="ECO:0000313" key="2">
    <source>
        <dbReference type="EMBL" id="KIC61577.1"/>
    </source>
</evidence>
<protein>
    <submittedName>
        <fullName evidence="2">Uncharacterized protein</fullName>
    </submittedName>
</protein>